<gene>
    <name evidence="2" type="ORF">KFE25_000246</name>
</gene>
<evidence type="ECO:0000256" key="1">
    <source>
        <dbReference type="SAM" id="Coils"/>
    </source>
</evidence>
<comment type="caution">
    <text evidence="2">The sequence shown here is derived from an EMBL/GenBank/DDBJ whole genome shotgun (WGS) entry which is preliminary data.</text>
</comment>
<feature type="coiled-coil region" evidence="1">
    <location>
        <begin position="262"/>
        <end position="293"/>
    </location>
</feature>
<protein>
    <submittedName>
        <fullName evidence="2">Uncharacterized protein</fullName>
    </submittedName>
</protein>
<evidence type="ECO:0000313" key="2">
    <source>
        <dbReference type="EMBL" id="KAG8464078.1"/>
    </source>
</evidence>
<organism evidence="2 3">
    <name type="scientific">Diacronema lutheri</name>
    <name type="common">Unicellular marine alga</name>
    <name type="synonym">Monochrysis lutheri</name>
    <dbReference type="NCBI Taxonomy" id="2081491"/>
    <lineage>
        <taxon>Eukaryota</taxon>
        <taxon>Haptista</taxon>
        <taxon>Haptophyta</taxon>
        <taxon>Pavlovophyceae</taxon>
        <taxon>Pavlovales</taxon>
        <taxon>Pavlovaceae</taxon>
        <taxon>Diacronema</taxon>
    </lineage>
</organism>
<proteinExistence type="predicted"/>
<sequence length="531" mass="55282">MLLGWRQDEDAVDWAAVEAALAEERALRLGAPGQGLAQPHERARPLPAAAAAARRAASARVAAVRHAQRESETRARLVAEESRAADERASALEAKCSRLAVELAASAGRGAAQRSALQRADVKLARARATARDGARRIALAIGRASRLGGGLRAWRDAVCELRARNEGSAALHAPATERSTPPAASARAAAAARRAFGAAAALRDLRLGRAFASWIACARGLHSAHALAREMSRAAARAEREHGAARAAALLAPLGADGAERAACARELAATREALAQLERQLVDELRSLRARNASLGAHAAALLLERADELQVRAPVHEPRGVTAAAARLLVASERGGAHVDLAAVTATAYEPLPVEEELRVVYATIRAAAGALHSGARVGQPAVADAVARARAGTLSAIIVALEQQAAGRALCAWRRAVERARVHAVERAWALTCGAMVLDRLAALALSRDRVQRGFCEWRCAAARLLARPAAPASVCTRRAGADEASDGGEADAQDALLGPKAEPSLGASLGRAAPTVEILVPEVLKV</sequence>
<dbReference type="EMBL" id="JAGTXO010000014">
    <property type="protein sequence ID" value="KAG8464078.1"/>
    <property type="molecule type" value="Genomic_DNA"/>
</dbReference>
<evidence type="ECO:0000313" key="3">
    <source>
        <dbReference type="Proteomes" id="UP000751190"/>
    </source>
</evidence>
<dbReference type="AlphaFoldDB" id="A0A8J6CE11"/>
<name>A0A8J6CE11_DIALT</name>
<reference evidence="2" key="1">
    <citation type="submission" date="2021-05" db="EMBL/GenBank/DDBJ databases">
        <title>The genome of the haptophyte Pavlova lutheri (Diacronema luteri, Pavlovales) - a model for lipid biosynthesis in eukaryotic algae.</title>
        <authorList>
            <person name="Hulatt C.J."/>
            <person name="Posewitz M.C."/>
        </authorList>
    </citation>
    <scope>NUCLEOTIDE SEQUENCE</scope>
    <source>
        <strain evidence="2">NIVA-4/92</strain>
    </source>
</reference>
<accession>A0A8J6CE11</accession>
<keyword evidence="1" id="KW-0175">Coiled coil</keyword>
<keyword evidence="3" id="KW-1185">Reference proteome</keyword>
<dbReference type="Proteomes" id="UP000751190">
    <property type="component" value="Unassembled WGS sequence"/>
</dbReference>